<organism evidence="1 2">
    <name type="scientific">Litorivicinus lipolyticus</name>
    <dbReference type="NCBI Taxonomy" id="418701"/>
    <lineage>
        <taxon>Bacteria</taxon>
        <taxon>Pseudomonadati</taxon>
        <taxon>Pseudomonadota</taxon>
        <taxon>Gammaproteobacteria</taxon>
        <taxon>Oceanospirillales</taxon>
        <taxon>Litorivicinaceae</taxon>
        <taxon>Litorivicinus</taxon>
    </lineage>
</organism>
<dbReference type="RefSeq" id="WP_153714276.1">
    <property type="nucleotide sequence ID" value="NZ_CP045871.1"/>
</dbReference>
<sequence length="141" mass="15236">MKLRKMGFIAGFALVVGALISLALPDDPSKAAEKVFNEVNFESQDLRLSSERLIATRLRLLRGEGSLADQPVLQGEADALVGDIDRQLSEVADWVVQFAAPPADGRTEWLLGQRDAVRSLLTAVRALDRKGRVLLGDPGAS</sequence>
<dbReference type="KEGG" id="llp:GH975_09405"/>
<dbReference type="EMBL" id="CP045871">
    <property type="protein sequence ID" value="QGG80772.1"/>
    <property type="molecule type" value="Genomic_DNA"/>
</dbReference>
<evidence type="ECO:0000313" key="1">
    <source>
        <dbReference type="EMBL" id="QGG80772.1"/>
    </source>
</evidence>
<accession>A0A5Q2QEL6</accession>
<keyword evidence="2" id="KW-1185">Reference proteome</keyword>
<dbReference type="OrthoDB" id="7062158at2"/>
<reference evidence="1 2" key="1">
    <citation type="submission" date="2019-11" db="EMBL/GenBank/DDBJ databases">
        <authorList>
            <person name="Khan S.A."/>
            <person name="Jeon C.O."/>
            <person name="Chun B.H."/>
        </authorList>
    </citation>
    <scope>NUCLEOTIDE SEQUENCE [LARGE SCALE GENOMIC DNA]</scope>
    <source>
        <strain evidence="1 2">IMCC 1097</strain>
    </source>
</reference>
<dbReference type="Proteomes" id="UP000388235">
    <property type="component" value="Chromosome"/>
</dbReference>
<evidence type="ECO:0000313" key="2">
    <source>
        <dbReference type="Proteomes" id="UP000388235"/>
    </source>
</evidence>
<name>A0A5Q2QEL6_9GAMM</name>
<dbReference type="AlphaFoldDB" id="A0A5Q2QEL6"/>
<proteinExistence type="predicted"/>
<gene>
    <name evidence="1" type="ORF">GH975_09405</name>
</gene>
<protein>
    <submittedName>
        <fullName evidence="1">Uncharacterized protein</fullName>
    </submittedName>
</protein>